<organism evidence="1 2">
    <name type="scientific">Candidatus Ryanbacteria bacterium RIFCSPHIGHO2_01_FULL_48_27</name>
    <dbReference type="NCBI Taxonomy" id="1802115"/>
    <lineage>
        <taxon>Bacteria</taxon>
        <taxon>Candidatus Ryaniibacteriota</taxon>
    </lineage>
</organism>
<evidence type="ECO:0000313" key="1">
    <source>
        <dbReference type="EMBL" id="OGZ46238.1"/>
    </source>
</evidence>
<sequence>MSQQQVTQIVTLTGMGGVGKSTATDDLLGYKVLFSPLPGVMTRPARPSDRSWENTIISPDKFKVLSRAGRFACSVVVGDYQYGVLGDVVEAALADTGKIYIRILAPESLVPFRRFVRDRSPGSVTSFYLRVQDPNRTLLKRMIGRGDSMESAGRRLHLEDGMDERMIELSKSYQEVHKEPLFHKIIFNDGDTHQTMMQVLQGISHTA</sequence>
<accession>A0A1G2G8N7</accession>
<dbReference type="Proteomes" id="UP000177785">
    <property type="component" value="Unassembled WGS sequence"/>
</dbReference>
<dbReference type="AlphaFoldDB" id="A0A1G2G8N7"/>
<dbReference type="Gene3D" id="3.40.50.300">
    <property type="entry name" value="P-loop containing nucleotide triphosphate hydrolases"/>
    <property type="match status" value="1"/>
</dbReference>
<dbReference type="EMBL" id="MHNL01000001">
    <property type="protein sequence ID" value="OGZ46238.1"/>
    <property type="molecule type" value="Genomic_DNA"/>
</dbReference>
<comment type="caution">
    <text evidence="1">The sequence shown here is derived from an EMBL/GenBank/DDBJ whole genome shotgun (WGS) entry which is preliminary data.</text>
</comment>
<dbReference type="InterPro" id="IPR027417">
    <property type="entry name" value="P-loop_NTPase"/>
</dbReference>
<gene>
    <name evidence="1" type="ORF">A2756_06595</name>
</gene>
<name>A0A1G2G8N7_9BACT</name>
<proteinExistence type="predicted"/>
<protein>
    <recommendedName>
        <fullName evidence="3">Guanylate kinase-like domain-containing protein</fullName>
    </recommendedName>
</protein>
<dbReference type="STRING" id="1802115.A2756_06595"/>
<reference evidence="1 2" key="1">
    <citation type="journal article" date="2016" name="Nat. Commun.">
        <title>Thousands of microbial genomes shed light on interconnected biogeochemical processes in an aquifer system.</title>
        <authorList>
            <person name="Anantharaman K."/>
            <person name="Brown C.T."/>
            <person name="Hug L.A."/>
            <person name="Sharon I."/>
            <person name="Castelle C.J."/>
            <person name="Probst A.J."/>
            <person name="Thomas B.C."/>
            <person name="Singh A."/>
            <person name="Wilkins M.J."/>
            <person name="Karaoz U."/>
            <person name="Brodie E.L."/>
            <person name="Williams K.H."/>
            <person name="Hubbard S.S."/>
            <person name="Banfield J.F."/>
        </authorList>
    </citation>
    <scope>NUCLEOTIDE SEQUENCE [LARGE SCALE GENOMIC DNA]</scope>
</reference>
<evidence type="ECO:0000313" key="2">
    <source>
        <dbReference type="Proteomes" id="UP000177785"/>
    </source>
</evidence>
<dbReference type="SUPFAM" id="SSF52540">
    <property type="entry name" value="P-loop containing nucleoside triphosphate hydrolases"/>
    <property type="match status" value="1"/>
</dbReference>
<evidence type="ECO:0008006" key="3">
    <source>
        <dbReference type="Google" id="ProtNLM"/>
    </source>
</evidence>